<dbReference type="PRINTS" id="PR01909">
    <property type="entry name" value="ADSPHPHTASEA"/>
</dbReference>
<dbReference type="Gene3D" id="3.90.190.10">
    <property type="entry name" value="Protein tyrosine phosphatase superfamily"/>
    <property type="match status" value="1"/>
</dbReference>
<comment type="function">
    <text evidence="7">Dual specificity phosphatase able to dephosphorylate phosphotyrosine, phosphoserine and phosphothreonine residues, with a preference for phosphotyrosine as a substrate.</text>
</comment>
<dbReference type="EnsemblMetazoa" id="tetur14g03350.1">
    <property type="protein sequence ID" value="tetur14g03350.1"/>
    <property type="gene ID" value="tetur14g03350"/>
</dbReference>
<sequence>MNDDYDVEAKLAKLKRMIGYNVTHSRIHRDLPGHSHLHRIFRGARLDRRELGIDCDEVYPNIFVGNEGSARNKNYLKLIGVTHVLNTAEGTHFSQIDTGAHYYSDVHIKYMGLNLIDIESTRISIHFGETSEFIDRALLSGGRVMIHCYMGLSRSSTIALAYLMIKKGMTVEEALRTVRQSRAVRPNDGFLRQLIDLEIRIRTSGGFR</sequence>
<evidence type="ECO:0000256" key="4">
    <source>
        <dbReference type="ARBA" id="ARBA00047761"/>
    </source>
</evidence>
<dbReference type="PANTHER" id="PTHR45682">
    <property type="entry name" value="AGAP008228-PA"/>
    <property type="match status" value="1"/>
</dbReference>
<dbReference type="AlphaFoldDB" id="T1KLR2"/>
<evidence type="ECO:0000256" key="6">
    <source>
        <dbReference type="PIRSR" id="PIRSR620405-1"/>
    </source>
</evidence>
<comment type="catalytic activity">
    <reaction evidence="4 7">
        <text>O-phospho-L-seryl-[protein] + H2O = L-seryl-[protein] + phosphate</text>
        <dbReference type="Rhea" id="RHEA:20629"/>
        <dbReference type="Rhea" id="RHEA-COMP:9863"/>
        <dbReference type="Rhea" id="RHEA-COMP:11604"/>
        <dbReference type="ChEBI" id="CHEBI:15377"/>
        <dbReference type="ChEBI" id="CHEBI:29999"/>
        <dbReference type="ChEBI" id="CHEBI:43474"/>
        <dbReference type="ChEBI" id="CHEBI:83421"/>
        <dbReference type="EC" id="3.1.3.16"/>
    </reaction>
</comment>
<keyword evidence="3 7" id="KW-0904">Protein phosphatase</keyword>
<dbReference type="PROSITE" id="PS50054">
    <property type="entry name" value="TYR_PHOSPHATASE_DUAL"/>
    <property type="match status" value="1"/>
</dbReference>
<dbReference type="InterPro" id="IPR000340">
    <property type="entry name" value="Dual-sp_phosphatase_cat-dom"/>
</dbReference>
<evidence type="ECO:0000256" key="3">
    <source>
        <dbReference type="ARBA" id="ARBA00022912"/>
    </source>
</evidence>
<dbReference type="InterPro" id="IPR016130">
    <property type="entry name" value="Tyr_Pase_AS"/>
</dbReference>
<dbReference type="PANTHER" id="PTHR45682:SF5">
    <property type="entry name" value="DUAL SPECIFICITY PROTEIN PHOSPHATASE"/>
    <property type="match status" value="1"/>
</dbReference>
<protein>
    <recommendedName>
        <fullName evidence="7">Dual specificity protein phosphatase</fullName>
        <ecNumber evidence="7">3.1.3.16</ecNumber>
        <ecNumber evidence="7">3.1.3.48</ecNumber>
    </recommendedName>
</protein>
<dbReference type="GO" id="GO:0033549">
    <property type="term" value="F:MAP kinase phosphatase activity"/>
    <property type="evidence" value="ECO:0007669"/>
    <property type="project" value="TreeGrafter"/>
</dbReference>
<dbReference type="EMBL" id="CAEY01000212">
    <property type="status" value="NOT_ANNOTATED_CDS"/>
    <property type="molecule type" value="Genomic_DNA"/>
</dbReference>
<dbReference type="CDD" id="cd14515">
    <property type="entry name" value="DUSP3-like"/>
    <property type="match status" value="1"/>
</dbReference>
<evidence type="ECO:0000256" key="1">
    <source>
        <dbReference type="ARBA" id="ARBA00008601"/>
    </source>
</evidence>
<evidence type="ECO:0000313" key="11">
    <source>
        <dbReference type="Proteomes" id="UP000015104"/>
    </source>
</evidence>
<dbReference type="GO" id="GO:0043409">
    <property type="term" value="P:negative regulation of MAPK cascade"/>
    <property type="evidence" value="ECO:0007669"/>
    <property type="project" value="TreeGrafter"/>
</dbReference>
<feature type="domain" description="Tyrosine-protein phosphatase" evidence="8">
    <location>
        <begin position="54"/>
        <end position="203"/>
    </location>
</feature>
<reference evidence="11" key="1">
    <citation type="submission" date="2011-08" db="EMBL/GenBank/DDBJ databases">
        <authorList>
            <person name="Rombauts S."/>
        </authorList>
    </citation>
    <scope>NUCLEOTIDE SEQUENCE</scope>
    <source>
        <strain evidence="11">London</strain>
    </source>
</reference>
<dbReference type="PRINTS" id="PR01908">
    <property type="entry name" value="ADSPHPHTASE"/>
</dbReference>
<dbReference type="InterPro" id="IPR020422">
    <property type="entry name" value="TYR_PHOSPHATASE_DUAL_dom"/>
</dbReference>
<feature type="active site" description="Phosphocysteine intermediate" evidence="6">
    <location>
        <position position="148"/>
    </location>
</feature>
<dbReference type="SMART" id="SM00195">
    <property type="entry name" value="DSPc"/>
    <property type="match status" value="1"/>
</dbReference>
<accession>T1KLR2</accession>
<dbReference type="GO" id="GO:0004725">
    <property type="term" value="F:protein tyrosine phosphatase activity"/>
    <property type="evidence" value="ECO:0007669"/>
    <property type="project" value="UniProtKB-EC"/>
</dbReference>
<dbReference type="GO" id="GO:0004722">
    <property type="term" value="F:protein serine/threonine phosphatase activity"/>
    <property type="evidence" value="ECO:0007669"/>
    <property type="project" value="UniProtKB-EC"/>
</dbReference>
<evidence type="ECO:0000313" key="10">
    <source>
        <dbReference type="EnsemblMetazoa" id="tetur14g03350.1"/>
    </source>
</evidence>
<comment type="similarity">
    <text evidence="1 7">Belongs to the protein-tyrosine phosphatase family. Non-receptor class dual specificity subfamily.</text>
</comment>
<keyword evidence="11" id="KW-1185">Reference proteome</keyword>
<proteinExistence type="inferred from homology"/>
<comment type="catalytic activity">
    <reaction evidence="7">
        <text>O-phospho-L-tyrosyl-[protein] + H2O = L-tyrosyl-[protein] + phosphate</text>
        <dbReference type="Rhea" id="RHEA:10684"/>
        <dbReference type="Rhea" id="RHEA-COMP:10136"/>
        <dbReference type="Rhea" id="RHEA-COMP:20101"/>
        <dbReference type="ChEBI" id="CHEBI:15377"/>
        <dbReference type="ChEBI" id="CHEBI:43474"/>
        <dbReference type="ChEBI" id="CHEBI:46858"/>
        <dbReference type="ChEBI" id="CHEBI:61978"/>
        <dbReference type="EC" id="3.1.3.48"/>
    </reaction>
</comment>
<dbReference type="GO" id="GO:0005737">
    <property type="term" value="C:cytoplasm"/>
    <property type="evidence" value="ECO:0007669"/>
    <property type="project" value="TreeGrafter"/>
</dbReference>
<feature type="domain" description="Tyrosine specific protein phosphatases" evidence="9">
    <location>
        <begin position="125"/>
        <end position="182"/>
    </location>
</feature>
<evidence type="ECO:0000259" key="9">
    <source>
        <dbReference type="PROSITE" id="PS50056"/>
    </source>
</evidence>
<keyword evidence="2 7" id="KW-0378">Hydrolase</keyword>
<evidence type="ECO:0000259" key="8">
    <source>
        <dbReference type="PROSITE" id="PS50054"/>
    </source>
</evidence>
<dbReference type="Pfam" id="PF00782">
    <property type="entry name" value="DSPc"/>
    <property type="match status" value="1"/>
</dbReference>
<dbReference type="GO" id="GO:0008138">
    <property type="term" value="F:protein tyrosine/serine/threonine phosphatase activity"/>
    <property type="evidence" value="ECO:0007669"/>
    <property type="project" value="UniProtKB-UniRule"/>
</dbReference>
<organism evidence="10 11">
    <name type="scientific">Tetranychus urticae</name>
    <name type="common">Two-spotted spider mite</name>
    <dbReference type="NCBI Taxonomy" id="32264"/>
    <lineage>
        <taxon>Eukaryota</taxon>
        <taxon>Metazoa</taxon>
        <taxon>Ecdysozoa</taxon>
        <taxon>Arthropoda</taxon>
        <taxon>Chelicerata</taxon>
        <taxon>Arachnida</taxon>
        <taxon>Acari</taxon>
        <taxon>Acariformes</taxon>
        <taxon>Trombidiformes</taxon>
        <taxon>Prostigmata</taxon>
        <taxon>Eleutherengona</taxon>
        <taxon>Raphignathae</taxon>
        <taxon>Tetranychoidea</taxon>
        <taxon>Tetranychidae</taxon>
        <taxon>Tetranychus</taxon>
    </lineage>
</organism>
<dbReference type="PROSITE" id="PS00383">
    <property type="entry name" value="TYR_PHOSPHATASE_1"/>
    <property type="match status" value="1"/>
</dbReference>
<dbReference type="PROSITE" id="PS50056">
    <property type="entry name" value="TYR_PHOSPHATASE_2"/>
    <property type="match status" value="1"/>
</dbReference>
<dbReference type="InterPro" id="IPR000387">
    <property type="entry name" value="Tyr_Pase_dom"/>
</dbReference>
<dbReference type="STRING" id="32264.T1KLR2"/>
<dbReference type="HOGENOM" id="CLU_027074_11_3_1"/>
<dbReference type="Proteomes" id="UP000015104">
    <property type="component" value="Unassembled WGS sequence"/>
</dbReference>
<dbReference type="InterPro" id="IPR029021">
    <property type="entry name" value="Prot-tyrosine_phosphatase-like"/>
</dbReference>
<comment type="catalytic activity">
    <reaction evidence="5 7">
        <text>O-phospho-L-threonyl-[protein] + H2O = L-threonyl-[protein] + phosphate</text>
        <dbReference type="Rhea" id="RHEA:47004"/>
        <dbReference type="Rhea" id="RHEA-COMP:11060"/>
        <dbReference type="Rhea" id="RHEA-COMP:11605"/>
        <dbReference type="ChEBI" id="CHEBI:15377"/>
        <dbReference type="ChEBI" id="CHEBI:30013"/>
        <dbReference type="ChEBI" id="CHEBI:43474"/>
        <dbReference type="ChEBI" id="CHEBI:61977"/>
        <dbReference type="EC" id="3.1.3.16"/>
    </reaction>
</comment>
<name>T1KLR2_TETUR</name>
<evidence type="ECO:0000256" key="2">
    <source>
        <dbReference type="ARBA" id="ARBA00022801"/>
    </source>
</evidence>
<reference evidence="10" key="2">
    <citation type="submission" date="2015-06" db="UniProtKB">
        <authorList>
            <consortium name="EnsemblMetazoa"/>
        </authorList>
    </citation>
    <scope>IDENTIFICATION</scope>
</reference>
<evidence type="ECO:0000256" key="7">
    <source>
        <dbReference type="RuleBase" id="RU366038"/>
    </source>
</evidence>
<evidence type="ECO:0000256" key="5">
    <source>
        <dbReference type="ARBA" id="ARBA00048336"/>
    </source>
</evidence>
<dbReference type="eggNOG" id="KOG1716">
    <property type="taxonomic scope" value="Eukaryota"/>
</dbReference>
<dbReference type="InterPro" id="IPR020405">
    <property type="entry name" value="Atypical_DUSP_subfamA"/>
</dbReference>
<dbReference type="SUPFAM" id="SSF52799">
    <property type="entry name" value="(Phosphotyrosine protein) phosphatases II"/>
    <property type="match status" value="1"/>
</dbReference>
<dbReference type="EC" id="3.1.3.16" evidence="7"/>
<dbReference type="EC" id="3.1.3.48" evidence="7"/>